<evidence type="ECO:0000313" key="1">
    <source>
        <dbReference type="EMBL" id="RAP73004.1"/>
    </source>
</evidence>
<dbReference type="AlphaFoldDB" id="A0A328TZ17"/>
<dbReference type="RefSeq" id="WP_162475288.1">
    <property type="nucleotide sequence ID" value="NZ_LJAM02000006.1"/>
</dbReference>
<reference evidence="1" key="1">
    <citation type="submission" date="2018-04" db="EMBL/GenBank/DDBJ databases">
        <title>Genomes of the Obligate Erwinia dacicola and Facultative Enterobacter sp. OLF Endosymbionts of the Olive Fruit fly, Bactrocera oleae.</title>
        <authorList>
            <person name="Estes A.M."/>
            <person name="Hearn D.J."/>
            <person name="Agarwal S."/>
            <person name="Pierson E.A."/>
            <person name="Dunning-Hotopp J.C."/>
        </authorList>
    </citation>
    <scope>NUCLEOTIDE SEQUENCE [LARGE SCALE GENOMIC DNA]</scope>
    <source>
        <strain evidence="1">Oroville</strain>
    </source>
</reference>
<dbReference type="Proteomes" id="UP000244334">
    <property type="component" value="Unassembled WGS sequence"/>
</dbReference>
<comment type="caution">
    <text evidence="1">The sequence shown here is derived from an EMBL/GenBank/DDBJ whole genome shotgun (WGS) entry which is preliminary data.</text>
</comment>
<name>A0A328TZ17_9GAMM</name>
<protein>
    <submittedName>
        <fullName evidence="1">Uncharacterized protein</fullName>
    </submittedName>
</protein>
<keyword evidence="2" id="KW-1185">Reference proteome</keyword>
<organism evidence="1 2">
    <name type="scientific">Candidatus Erwinia dacicola</name>
    <dbReference type="NCBI Taxonomy" id="252393"/>
    <lineage>
        <taxon>Bacteria</taxon>
        <taxon>Pseudomonadati</taxon>
        <taxon>Pseudomonadota</taxon>
        <taxon>Gammaproteobacteria</taxon>
        <taxon>Enterobacterales</taxon>
        <taxon>Erwiniaceae</taxon>
        <taxon>Erwinia</taxon>
    </lineage>
</organism>
<dbReference type="EMBL" id="LJAM02000006">
    <property type="protein sequence ID" value="RAP73004.1"/>
    <property type="molecule type" value="Genomic_DNA"/>
</dbReference>
<accession>A0A328TZ17</accession>
<sequence length="60" mass="6637">MTAEIIPFKPKHQPVIDSRKALLVALSMIREGGHSEQAIDLLISAAADNLYDYVETLEGR</sequence>
<proteinExistence type="predicted"/>
<gene>
    <name evidence="1" type="ORF">ACZ87_00174</name>
</gene>
<evidence type="ECO:0000313" key="2">
    <source>
        <dbReference type="Proteomes" id="UP000244334"/>
    </source>
</evidence>